<feature type="transmembrane region" description="Helical" evidence="1">
    <location>
        <begin position="57"/>
        <end position="74"/>
    </location>
</feature>
<feature type="transmembrane region" description="Helical" evidence="1">
    <location>
        <begin position="251"/>
        <end position="267"/>
    </location>
</feature>
<proteinExistence type="predicted"/>
<keyword evidence="1" id="KW-1133">Transmembrane helix</keyword>
<dbReference type="AlphaFoldDB" id="A0A438F8X9"/>
<feature type="transmembrane region" description="Helical" evidence="1">
    <location>
        <begin position="305"/>
        <end position="326"/>
    </location>
</feature>
<name>A0A438F8X9_VITVI</name>
<evidence type="ECO:0000256" key="1">
    <source>
        <dbReference type="SAM" id="Phobius"/>
    </source>
</evidence>
<protein>
    <submittedName>
        <fullName evidence="3">Retrovirus-related Pol polyprotein from transposon RE1</fullName>
    </submittedName>
</protein>
<feature type="transmembrane region" description="Helical" evidence="1">
    <location>
        <begin position="12"/>
        <end position="37"/>
    </location>
</feature>
<feature type="transmembrane region" description="Helical" evidence="1">
    <location>
        <begin position="160"/>
        <end position="180"/>
    </location>
</feature>
<evidence type="ECO:0000259" key="2">
    <source>
        <dbReference type="Pfam" id="PF07727"/>
    </source>
</evidence>
<keyword evidence="1" id="KW-0472">Membrane</keyword>
<feature type="transmembrane region" description="Helical" evidence="1">
    <location>
        <begin position="273"/>
        <end position="293"/>
    </location>
</feature>
<feature type="transmembrane region" description="Helical" evidence="1">
    <location>
        <begin position="225"/>
        <end position="244"/>
    </location>
</feature>
<dbReference type="PANTHER" id="PTHR11439">
    <property type="entry name" value="GAG-POL-RELATED RETROTRANSPOSON"/>
    <property type="match status" value="1"/>
</dbReference>
<organism evidence="3 4">
    <name type="scientific">Vitis vinifera</name>
    <name type="common">Grape</name>
    <dbReference type="NCBI Taxonomy" id="29760"/>
    <lineage>
        <taxon>Eukaryota</taxon>
        <taxon>Viridiplantae</taxon>
        <taxon>Streptophyta</taxon>
        <taxon>Embryophyta</taxon>
        <taxon>Tracheophyta</taxon>
        <taxon>Spermatophyta</taxon>
        <taxon>Magnoliopsida</taxon>
        <taxon>eudicotyledons</taxon>
        <taxon>Gunneridae</taxon>
        <taxon>Pentapetalae</taxon>
        <taxon>rosids</taxon>
        <taxon>Vitales</taxon>
        <taxon>Vitaceae</taxon>
        <taxon>Viteae</taxon>
        <taxon>Vitis</taxon>
    </lineage>
</organism>
<dbReference type="InterPro" id="IPR043502">
    <property type="entry name" value="DNA/RNA_pol_sf"/>
</dbReference>
<sequence>MYLRIGMDFPLLVRTILFQPLLLHCPILIFPHATHMLPSMIVGDKLCRKNCRSKRPITLGTLSPILLLLFPLGCKRVYSVKVQSNGSLDHYKARLVALGNNQEYGVNYEETFASVVKMTIVRMILALIASNDWPLHKMDVKNAFLHGDLKECIYMKPPPGLFFLPTSHVYMGIVVLLVYVDDIVITGSDYALLGATFVDTPMELNVNLRKEEGDLLADPSLYRKLVGSLVYLTITIDRTFLLLYNKSASSFRLLVIFIWLLSVGSYAMFKALLLVACSSLQAILLALLLISDADWVGCADTRRSIIGRCLLLGSEIIWLRGLLAALDFF</sequence>
<dbReference type="EMBL" id="QGNW01001077">
    <property type="protein sequence ID" value="RVW56410.1"/>
    <property type="molecule type" value="Genomic_DNA"/>
</dbReference>
<accession>A0A438F8X9</accession>
<evidence type="ECO:0000313" key="4">
    <source>
        <dbReference type="Proteomes" id="UP000288805"/>
    </source>
</evidence>
<evidence type="ECO:0000313" key="3">
    <source>
        <dbReference type="EMBL" id="RVW56410.1"/>
    </source>
</evidence>
<dbReference type="Pfam" id="PF07727">
    <property type="entry name" value="RVT_2"/>
    <property type="match status" value="1"/>
</dbReference>
<dbReference type="Proteomes" id="UP000288805">
    <property type="component" value="Unassembled WGS sequence"/>
</dbReference>
<feature type="domain" description="Reverse transcriptase Ty1/copia-type" evidence="2">
    <location>
        <begin position="71"/>
        <end position="161"/>
    </location>
</feature>
<dbReference type="PANTHER" id="PTHR11439:SF497">
    <property type="entry name" value="CYSTEINE-RICH RLK (RECEPTOR-LIKE PROTEIN KINASE) 8"/>
    <property type="match status" value="1"/>
</dbReference>
<dbReference type="SUPFAM" id="SSF56672">
    <property type="entry name" value="DNA/RNA polymerases"/>
    <property type="match status" value="1"/>
</dbReference>
<dbReference type="InterPro" id="IPR013103">
    <property type="entry name" value="RVT_2"/>
</dbReference>
<reference evidence="3 4" key="1">
    <citation type="journal article" date="2018" name="PLoS Genet.">
        <title>Population sequencing reveals clonal diversity and ancestral inbreeding in the grapevine cultivar Chardonnay.</title>
        <authorList>
            <person name="Roach M.J."/>
            <person name="Johnson D.L."/>
            <person name="Bohlmann J."/>
            <person name="van Vuuren H.J."/>
            <person name="Jones S.J."/>
            <person name="Pretorius I.S."/>
            <person name="Schmidt S.A."/>
            <person name="Borneman A.R."/>
        </authorList>
    </citation>
    <scope>NUCLEOTIDE SEQUENCE [LARGE SCALE GENOMIC DNA]</scope>
    <source>
        <strain evidence="4">cv. Chardonnay</strain>
        <tissue evidence="3">Leaf</tissue>
    </source>
</reference>
<gene>
    <name evidence="3" type="primary">RE1_3483</name>
    <name evidence="3" type="ORF">CK203_072474</name>
</gene>
<keyword evidence="1" id="KW-0812">Transmembrane</keyword>
<comment type="caution">
    <text evidence="3">The sequence shown here is derived from an EMBL/GenBank/DDBJ whole genome shotgun (WGS) entry which is preliminary data.</text>
</comment>